<evidence type="ECO:0000313" key="4">
    <source>
        <dbReference type="Proteomes" id="UP000001989"/>
    </source>
</evidence>
<dbReference type="InterPro" id="IPR013096">
    <property type="entry name" value="Cupin_2"/>
</dbReference>
<dbReference type="EMBL" id="CP000699">
    <property type="protein sequence ID" value="ABQ71040.1"/>
    <property type="molecule type" value="Genomic_DNA"/>
</dbReference>
<evidence type="ECO:0000313" key="3">
    <source>
        <dbReference type="EMBL" id="ABQ71040.1"/>
    </source>
</evidence>
<dbReference type="SUPFAM" id="SSF51182">
    <property type="entry name" value="RmlC-like cupins"/>
    <property type="match status" value="1"/>
</dbReference>
<organism evidence="3 4">
    <name type="scientific">Rhizorhabdus wittichii (strain DSM 6014 / CCUG 31198 / JCM 15750 / NBRC 105917 / EY 4224 / RW1)</name>
    <name type="common">Sphingomonas wittichii</name>
    <dbReference type="NCBI Taxonomy" id="392499"/>
    <lineage>
        <taxon>Bacteria</taxon>
        <taxon>Pseudomonadati</taxon>
        <taxon>Pseudomonadota</taxon>
        <taxon>Alphaproteobacteria</taxon>
        <taxon>Sphingomonadales</taxon>
        <taxon>Sphingomonadaceae</taxon>
        <taxon>Rhizorhabdus</taxon>
    </lineage>
</organism>
<keyword evidence="4" id="KW-1185">Reference proteome</keyword>
<evidence type="ECO:0000259" key="2">
    <source>
        <dbReference type="Pfam" id="PF07883"/>
    </source>
</evidence>
<dbReference type="InterPro" id="IPR014710">
    <property type="entry name" value="RmlC-like_jellyroll"/>
</dbReference>
<sequence length="154" mass="17138">MPRIDIDAVPVSSGCSYPHPFKDICLGATWRKLGDAAGLDDFGVNLVRLPPGRWSSQRHWHSVEDEFVMMLEGEVVAVEDDGDHVLRAGDCIGWKAGVANGHCLQNRSDRDAVYLEIGSRRPSTDACHYPDIDMDARPGESFYRHLDGTPYPKE</sequence>
<dbReference type="CDD" id="cd02224">
    <property type="entry name" value="cupin_SPO2919-like"/>
    <property type="match status" value="1"/>
</dbReference>
<dbReference type="OrthoDB" id="5290459at2"/>
<dbReference type="AlphaFoldDB" id="A0A9J9HFX8"/>
<dbReference type="Proteomes" id="UP000001989">
    <property type="component" value="Chromosome"/>
</dbReference>
<accession>A0A9J9HFX8</accession>
<feature type="domain" description="Cupin type-2" evidence="2">
    <location>
        <begin position="46"/>
        <end position="117"/>
    </location>
</feature>
<keyword evidence="1" id="KW-0479">Metal-binding</keyword>
<dbReference type="Pfam" id="PF07883">
    <property type="entry name" value="Cupin_2"/>
    <property type="match status" value="1"/>
</dbReference>
<gene>
    <name evidence="3" type="ordered locus">Swit_4703</name>
</gene>
<evidence type="ECO:0000256" key="1">
    <source>
        <dbReference type="ARBA" id="ARBA00022723"/>
    </source>
</evidence>
<dbReference type="GO" id="GO:0046872">
    <property type="term" value="F:metal ion binding"/>
    <property type="evidence" value="ECO:0007669"/>
    <property type="project" value="UniProtKB-KW"/>
</dbReference>
<reference evidence="3 4" key="1">
    <citation type="journal article" date="2010" name="J. Bacteriol.">
        <title>Genome sequence of the dioxin-mineralizing bacterium Sphingomonas wittichii RW1.</title>
        <authorList>
            <person name="Miller T.R."/>
            <person name="Delcher A.L."/>
            <person name="Salzberg S.L."/>
            <person name="Saunders E."/>
            <person name="Detter J.C."/>
            <person name="Halden R.U."/>
        </authorList>
    </citation>
    <scope>NUCLEOTIDE SEQUENCE [LARGE SCALE GENOMIC DNA]</scope>
    <source>
        <strain evidence="4">DSM 6014 / CCUG 31198 / JCM 15750 / NBRC 105917 / EY 4224 / RW1</strain>
    </source>
</reference>
<dbReference type="PANTHER" id="PTHR35848">
    <property type="entry name" value="OXALATE-BINDING PROTEIN"/>
    <property type="match status" value="1"/>
</dbReference>
<dbReference type="InterPro" id="IPR011051">
    <property type="entry name" value="RmlC_Cupin_sf"/>
</dbReference>
<dbReference type="PANTHER" id="PTHR35848:SF9">
    <property type="entry name" value="SLL1358 PROTEIN"/>
    <property type="match status" value="1"/>
</dbReference>
<proteinExistence type="predicted"/>
<dbReference type="KEGG" id="swi:Swit_4703"/>
<protein>
    <submittedName>
        <fullName evidence="3">Cupin 2, conserved barrel domain protein</fullName>
    </submittedName>
</protein>
<name>A0A9J9HFX8_RHIWR</name>
<dbReference type="InterPro" id="IPR051610">
    <property type="entry name" value="GPI/OXD"/>
</dbReference>
<dbReference type="Gene3D" id="2.60.120.10">
    <property type="entry name" value="Jelly Rolls"/>
    <property type="match status" value="1"/>
</dbReference>